<evidence type="ECO:0000256" key="5">
    <source>
        <dbReference type="ARBA" id="ARBA00022989"/>
    </source>
</evidence>
<dbReference type="PROSITE" id="PS50893">
    <property type="entry name" value="ABC_TRANSPORTER_2"/>
    <property type="match status" value="1"/>
</dbReference>
<dbReference type="RefSeq" id="WP_109603455.1">
    <property type="nucleotide sequence ID" value="NZ_JAMHJO010000016.1"/>
</dbReference>
<dbReference type="CDD" id="cd18549">
    <property type="entry name" value="ABC_6TM_YwjA_like"/>
    <property type="match status" value="1"/>
</dbReference>
<dbReference type="Proteomes" id="UP000245921">
    <property type="component" value="Unassembled WGS sequence"/>
</dbReference>
<evidence type="ECO:0000313" key="10">
    <source>
        <dbReference type="EMBL" id="PWJ96455.1"/>
    </source>
</evidence>
<dbReference type="Pfam" id="PF00005">
    <property type="entry name" value="ABC_tran"/>
    <property type="match status" value="1"/>
</dbReference>
<feature type="transmembrane region" description="Helical" evidence="7">
    <location>
        <begin position="53"/>
        <end position="74"/>
    </location>
</feature>
<comment type="caution">
    <text evidence="10">The sequence shown here is derived from an EMBL/GenBank/DDBJ whole genome shotgun (WGS) entry which is preliminary data.</text>
</comment>
<keyword evidence="11" id="KW-1185">Reference proteome</keyword>
<keyword evidence="6 7" id="KW-0472">Membrane</keyword>
<dbReference type="SUPFAM" id="SSF52540">
    <property type="entry name" value="P-loop containing nucleoside triphosphate hydrolases"/>
    <property type="match status" value="1"/>
</dbReference>
<dbReference type="InterPro" id="IPR003439">
    <property type="entry name" value="ABC_transporter-like_ATP-bd"/>
</dbReference>
<proteinExistence type="predicted"/>
<evidence type="ECO:0000256" key="4">
    <source>
        <dbReference type="ARBA" id="ARBA00022840"/>
    </source>
</evidence>
<keyword evidence="2 7" id="KW-0812">Transmembrane</keyword>
<feature type="domain" description="ABC transporter" evidence="8">
    <location>
        <begin position="333"/>
        <end position="567"/>
    </location>
</feature>
<dbReference type="PANTHER" id="PTHR43394">
    <property type="entry name" value="ATP-DEPENDENT PERMEASE MDL1, MITOCHONDRIAL"/>
    <property type="match status" value="1"/>
</dbReference>
<dbReference type="Gene3D" id="1.20.1560.10">
    <property type="entry name" value="ABC transporter type 1, transmembrane domain"/>
    <property type="match status" value="1"/>
</dbReference>
<dbReference type="PROSITE" id="PS00211">
    <property type="entry name" value="ABC_TRANSPORTER_1"/>
    <property type="match status" value="1"/>
</dbReference>
<dbReference type="InterPro" id="IPR011527">
    <property type="entry name" value="ABC1_TM_dom"/>
</dbReference>
<evidence type="ECO:0000256" key="7">
    <source>
        <dbReference type="SAM" id="Phobius"/>
    </source>
</evidence>
<dbReference type="PANTHER" id="PTHR43394:SF1">
    <property type="entry name" value="ATP-BINDING CASSETTE SUB-FAMILY B MEMBER 10, MITOCHONDRIAL"/>
    <property type="match status" value="1"/>
</dbReference>
<comment type="subcellular location">
    <subcellularLocation>
        <location evidence="1">Cell membrane</location>
        <topology evidence="1">Multi-pass membrane protein</topology>
    </subcellularLocation>
</comment>
<dbReference type="AlphaFoldDB" id="A0AA45C8Y9"/>
<evidence type="ECO:0000259" key="9">
    <source>
        <dbReference type="PROSITE" id="PS50929"/>
    </source>
</evidence>
<dbReference type="FunFam" id="3.40.50.300:FF:000218">
    <property type="entry name" value="Multidrug ABC transporter ATP-binding protein"/>
    <property type="match status" value="1"/>
</dbReference>
<keyword evidence="4 10" id="KW-0067">ATP-binding</keyword>
<sequence length="575" mass="66011">MLKRFAEYYKPHKFLFIIDMTAAFLISVSDLVYPLISRYILNDLIPNKNLNKIIFFGIFLTVLYLVRMFLEYVVGYWGHVLGVKIQYDMRKDLYQHLQKLSFKFYDNNKTGHIMSRIVNDLFEISEVAHHGPENLFISSIKVIGSFIILLFINVKLTLITFAIIPFMFWFMIYYNNKLEKAFRDLKRRTSNINAKISESISGIRVVQTYTNEDYENKKFDENNKSLRDARRQAVKHIGIFDSVVNFFSNMAIVINLVIGGIFVYKNIINIGDFFAYSILIGQFLTPLNVLLRFIEQYQQGAAGFRRFLEIMDTEPDIKDSSNALRLKNVEGNVQFKNVTFKYDEGKNILKSINLFVKKGENIAIVGPSGSGKTTLCSLIPRFYEISDGEILIDQINIKNVTLRSLRENVGVVQQDVVLFSGSILENIRYGKLDASEDEIIEASKAANAHDFILNLENGYDTYIGERGVKLSGGQKQRLSIARMFLKNPSILILDEATSALDNKSEKIIQKSIENLSKNRTTFIIAHRLSTVKNADRIIVLTEDGIIEDGNHNELIENKGLYYSLYNSQNNDFIKS</sequence>
<feature type="transmembrane region" description="Helical" evidence="7">
    <location>
        <begin position="237"/>
        <end position="261"/>
    </location>
</feature>
<feature type="transmembrane region" description="Helical" evidence="7">
    <location>
        <begin position="12"/>
        <end position="33"/>
    </location>
</feature>
<dbReference type="InterPro" id="IPR017871">
    <property type="entry name" value="ABC_transporter-like_CS"/>
</dbReference>
<dbReference type="SMART" id="SM00382">
    <property type="entry name" value="AAA"/>
    <property type="match status" value="1"/>
</dbReference>
<dbReference type="EMBL" id="QGGI01000001">
    <property type="protein sequence ID" value="PWJ96455.1"/>
    <property type="molecule type" value="Genomic_DNA"/>
</dbReference>
<gene>
    <name evidence="10" type="ORF">C7380_10127</name>
</gene>
<keyword evidence="5 7" id="KW-1133">Transmembrane helix</keyword>
<protein>
    <submittedName>
        <fullName evidence="10">ATP-binding cassette subfamily B protein</fullName>
    </submittedName>
</protein>
<reference evidence="10 11" key="1">
    <citation type="submission" date="2018-05" db="EMBL/GenBank/DDBJ databases">
        <title>Genomic Encyclopedia of Type Strains, Phase IV (KMG-IV): sequencing the most valuable type-strain genomes for metagenomic binning, comparative biology and taxonomic classification.</title>
        <authorList>
            <person name="Goeker M."/>
        </authorList>
    </citation>
    <scope>NUCLEOTIDE SEQUENCE [LARGE SCALE GENOMIC DNA]</scope>
    <source>
        <strain evidence="10 11">DSM 24906</strain>
    </source>
</reference>
<dbReference type="GO" id="GO:0016887">
    <property type="term" value="F:ATP hydrolysis activity"/>
    <property type="evidence" value="ECO:0007669"/>
    <property type="project" value="InterPro"/>
</dbReference>
<accession>A0AA45C8Y9</accession>
<evidence type="ECO:0000259" key="8">
    <source>
        <dbReference type="PROSITE" id="PS50893"/>
    </source>
</evidence>
<dbReference type="GO" id="GO:0005524">
    <property type="term" value="F:ATP binding"/>
    <property type="evidence" value="ECO:0007669"/>
    <property type="project" value="UniProtKB-KW"/>
</dbReference>
<dbReference type="InterPro" id="IPR036640">
    <property type="entry name" value="ABC1_TM_sf"/>
</dbReference>
<dbReference type="InterPro" id="IPR003593">
    <property type="entry name" value="AAA+_ATPase"/>
</dbReference>
<feature type="domain" description="ABC transmembrane type-1" evidence="9">
    <location>
        <begin position="17"/>
        <end position="299"/>
    </location>
</feature>
<dbReference type="GO" id="GO:0005886">
    <property type="term" value="C:plasma membrane"/>
    <property type="evidence" value="ECO:0007669"/>
    <property type="project" value="UniProtKB-SubCell"/>
</dbReference>
<organism evidence="10 11">
    <name type="scientific">Oceanotoga teriensis</name>
    <dbReference type="NCBI Taxonomy" id="515440"/>
    <lineage>
        <taxon>Bacteria</taxon>
        <taxon>Thermotogati</taxon>
        <taxon>Thermotogota</taxon>
        <taxon>Thermotogae</taxon>
        <taxon>Petrotogales</taxon>
        <taxon>Petrotogaceae</taxon>
        <taxon>Oceanotoga</taxon>
    </lineage>
</organism>
<evidence type="ECO:0000256" key="6">
    <source>
        <dbReference type="ARBA" id="ARBA00023136"/>
    </source>
</evidence>
<feature type="transmembrane region" description="Helical" evidence="7">
    <location>
        <begin position="158"/>
        <end position="176"/>
    </location>
</feature>
<dbReference type="GO" id="GO:0015421">
    <property type="term" value="F:ABC-type oligopeptide transporter activity"/>
    <property type="evidence" value="ECO:0007669"/>
    <property type="project" value="TreeGrafter"/>
</dbReference>
<dbReference type="Gene3D" id="3.40.50.300">
    <property type="entry name" value="P-loop containing nucleotide triphosphate hydrolases"/>
    <property type="match status" value="1"/>
</dbReference>
<evidence type="ECO:0000256" key="2">
    <source>
        <dbReference type="ARBA" id="ARBA00022692"/>
    </source>
</evidence>
<evidence type="ECO:0000256" key="3">
    <source>
        <dbReference type="ARBA" id="ARBA00022741"/>
    </source>
</evidence>
<evidence type="ECO:0000313" key="11">
    <source>
        <dbReference type="Proteomes" id="UP000245921"/>
    </source>
</evidence>
<evidence type="ECO:0000256" key="1">
    <source>
        <dbReference type="ARBA" id="ARBA00004651"/>
    </source>
</evidence>
<dbReference type="Pfam" id="PF00664">
    <property type="entry name" value="ABC_membrane"/>
    <property type="match status" value="1"/>
</dbReference>
<name>A0AA45C8Y9_9BACT</name>
<dbReference type="InterPro" id="IPR039421">
    <property type="entry name" value="Type_1_exporter"/>
</dbReference>
<keyword evidence="3" id="KW-0547">Nucleotide-binding</keyword>
<dbReference type="InterPro" id="IPR027417">
    <property type="entry name" value="P-loop_NTPase"/>
</dbReference>
<dbReference type="SUPFAM" id="SSF90123">
    <property type="entry name" value="ABC transporter transmembrane region"/>
    <property type="match status" value="1"/>
</dbReference>
<dbReference type="PROSITE" id="PS50929">
    <property type="entry name" value="ABC_TM1F"/>
    <property type="match status" value="1"/>
</dbReference>